<dbReference type="OrthoDB" id="937665at2"/>
<dbReference type="AlphaFoldDB" id="A0A327NF62"/>
<evidence type="ECO:0000256" key="1">
    <source>
        <dbReference type="SAM" id="Phobius"/>
    </source>
</evidence>
<comment type="caution">
    <text evidence="2">The sequence shown here is derived from an EMBL/GenBank/DDBJ whole genome shotgun (WGS) entry which is preliminary data.</text>
</comment>
<reference evidence="2 3" key="1">
    <citation type="submission" date="2018-06" db="EMBL/GenBank/DDBJ databases">
        <title>Spirosoma sp. HMF3257 Genome sequencing and assembly.</title>
        <authorList>
            <person name="Kang H."/>
            <person name="Cha I."/>
            <person name="Kim H."/>
            <person name="Kang J."/>
            <person name="Joh K."/>
        </authorList>
    </citation>
    <scope>NUCLEOTIDE SEQUENCE [LARGE SCALE GENOMIC DNA]</scope>
    <source>
        <strain evidence="2 3">HMF3257</strain>
    </source>
</reference>
<organism evidence="2 3">
    <name type="scientific">Spirosoma telluris</name>
    <dbReference type="NCBI Taxonomy" id="2183553"/>
    <lineage>
        <taxon>Bacteria</taxon>
        <taxon>Pseudomonadati</taxon>
        <taxon>Bacteroidota</taxon>
        <taxon>Cytophagia</taxon>
        <taxon>Cytophagales</taxon>
        <taxon>Cytophagaceae</taxon>
        <taxon>Spirosoma</taxon>
    </lineage>
</organism>
<accession>A0A327NF62</accession>
<dbReference type="EMBL" id="QLII01000001">
    <property type="protein sequence ID" value="RAI73535.1"/>
    <property type="molecule type" value="Genomic_DNA"/>
</dbReference>
<feature type="transmembrane region" description="Helical" evidence="1">
    <location>
        <begin position="34"/>
        <end position="53"/>
    </location>
</feature>
<evidence type="ECO:0000313" key="2">
    <source>
        <dbReference type="EMBL" id="RAI73535.1"/>
    </source>
</evidence>
<keyword evidence="1" id="KW-1133">Transmembrane helix</keyword>
<dbReference type="Proteomes" id="UP000249016">
    <property type="component" value="Unassembled WGS sequence"/>
</dbReference>
<gene>
    <name evidence="2" type="ORF">HMF3257_02220</name>
</gene>
<evidence type="ECO:0000313" key="3">
    <source>
        <dbReference type="Proteomes" id="UP000249016"/>
    </source>
</evidence>
<proteinExistence type="predicted"/>
<name>A0A327NF62_9BACT</name>
<keyword evidence="3" id="KW-1185">Reference proteome</keyword>
<keyword evidence="1" id="KW-0812">Transmembrane</keyword>
<protein>
    <submittedName>
        <fullName evidence="2">Uncharacterized protein</fullName>
    </submittedName>
</protein>
<sequence>MFLIPWAFIALFGSMGPPPTIAQSWVATATEQQIRYAILLGSGVLFTLGFASLRNQLKRAGEDLYSQLGMLLVLLAMPLFMLNMIYWGS</sequence>
<keyword evidence="1" id="KW-0472">Membrane</keyword>
<dbReference type="RefSeq" id="WP_111340414.1">
    <property type="nucleotide sequence ID" value="NZ_QLII01000001.1"/>
</dbReference>
<feature type="transmembrane region" description="Helical" evidence="1">
    <location>
        <begin position="65"/>
        <end position="87"/>
    </location>
</feature>